<dbReference type="Proteomes" id="UP000681967">
    <property type="component" value="Unassembled WGS sequence"/>
</dbReference>
<sequence length="246" mass="26325">MSFNIVFQIGQKITKSIKPVQIGCHRDHQITIGKGNNIRGVLAVKSCPSSTFIQKPSLCTSISGALASLVKKGLERRRVSQKCDISIGKVLGDTKQTEFHHSLPCEKSTHAAAIAELKNAVTHPSFHDTLTQAKQPDSKELSCGEEDGKHAVSDHSSHDTLTHAKQLDSKELSSGEEDGKDAASDHSSHDTLTQATQADSKELSCGEEVGKDAASDHFSHDTLTQAKQADSKELSSGQEDGKDAAC</sequence>
<dbReference type="Proteomes" id="UP000663855">
    <property type="component" value="Unassembled WGS sequence"/>
</dbReference>
<accession>A0A816D8J7</accession>
<evidence type="ECO:0000313" key="2">
    <source>
        <dbReference type="EMBL" id="CAF1563625.1"/>
    </source>
</evidence>
<gene>
    <name evidence="5" type="ORF">BYL167_LOCUS16942</name>
    <name evidence="2" type="ORF">CJN711_LOCUS31343</name>
    <name evidence="4" type="ORF">GIL414_LOCUS13510</name>
    <name evidence="3" type="ORF">KQP761_LOCUS26271</name>
</gene>
<organism evidence="3 6">
    <name type="scientific">Rotaria magnacalcarata</name>
    <dbReference type="NCBI Taxonomy" id="392030"/>
    <lineage>
        <taxon>Eukaryota</taxon>
        <taxon>Metazoa</taxon>
        <taxon>Spiralia</taxon>
        <taxon>Gnathifera</taxon>
        <taxon>Rotifera</taxon>
        <taxon>Eurotatoria</taxon>
        <taxon>Bdelloidea</taxon>
        <taxon>Philodinida</taxon>
        <taxon>Philodinidae</taxon>
        <taxon>Rotaria</taxon>
    </lineage>
</organism>
<proteinExistence type="predicted"/>
<comment type="caution">
    <text evidence="3">The sequence shown here is derived from an EMBL/GenBank/DDBJ whole genome shotgun (WGS) entry which is preliminary data.</text>
</comment>
<dbReference type="EMBL" id="CAJNOV010014886">
    <property type="protein sequence ID" value="CAF1563625.1"/>
    <property type="molecule type" value="Genomic_DNA"/>
</dbReference>
<dbReference type="Proteomes" id="UP000681720">
    <property type="component" value="Unassembled WGS sequence"/>
</dbReference>
<evidence type="ECO:0000313" key="5">
    <source>
        <dbReference type="EMBL" id="CAF4060599.1"/>
    </source>
</evidence>
<dbReference type="EMBL" id="CAJOBJ010005490">
    <property type="protein sequence ID" value="CAF4033189.1"/>
    <property type="molecule type" value="Genomic_DNA"/>
</dbReference>
<dbReference type="EMBL" id="CAJNOW010014232">
    <property type="protein sequence ID" value="CAF1631241.1"/>
    <property type="molecule type" value="Genomic_DNA"/>
</dbReference>
<protein>
    <submittedName>
        <fullName evidence="3">Uncharacterized protein</fullName>
    </submittedName>
</protein>
<feature type="compositionally biased region" description="Basic and acidic residues" evidence="1">
    <location>
        <begin position="199"/>
        <end position="220"/>
    </location>
</feature>
<feature type="compositionally biased region" description="Basic and acidic residues" evidence="1">
    <location>
        <begin position="229"/>
        <end position="246"/>
    </location>
</feature>
<dbReference type="OrthoDB" id="10067257at2759"/>
<dbReference type="AlphaFoldDB" id="A0A816D8J7"/>
<name>A0A816D8J7_9BILA</name>
<dbReference type="EMBL" id="CAJOBH010006582">
    <property type="protein sequence ID" value="CAF4060599.1"/>
    <property type="molecule type" value="Genomic_DNA"/>
</dbReference>
<evidence type="ECO:0000256" key="1">
    <source>
        <dbReference type="SAM" id="MobiDB-lite"/>
    </source>
</evidence>
<evidence type="ECO:0000313" key="3">
    <source>
        <dbReference type="EMBL" id="CAF1631241.1"/>
    </source>
</evidence>
<reference evidence="3" key="1">
    <citation type="submission" date="2021-02" db="EMBL/GenBank/DDBJ databases">
        <authorList>
            <person name="Nowell W R."/>
        </authorList>
    </citation>
    <scope>NUCLEOTIDE SEQUENCE</scope>
</reference>
<feature type="compositionally biased region" description="Basic and acidic residues" evidence="1">
    <location>
        <begin position="180"/>
        <end position="189"/>
    </location>
</feature>
<evidence type="ECO:0000313" key="6">
    <source>
        <dbReference type="Proteomes" id="UP000663834"/>
    </source>
</evidence>
<feature type="compositionally biased region" description="Basic and acidic residues" evidence="1">
    <location>
        <begin position="136"/>
        <end position="173"/>
    </location>
</feature>
<dbReference type="Proteomes" id="UP000663834">
    <property type="component" value="Unassembled WGS sequence"/>
</dbReference>
<evidence type="ECO:0000313" key="4">
    <source>
        <dbReference type="EMBL" id="CAF4033189.1"/>
    </source>
</evidence>
<feature type="region of interest" description="Disordered" evidence="1">
    <location>
        <begin position="130"/>
        <end position="246"/>
    </location>
</feature>